<dbReference type="AlphaFoldDB" id="A0AA46DY29"/>
<dbReference type="Proteomes" id="UP000294678">
    <property type="component" value="Unassembled WGS sequence"/>
</dbReference>
<dbReference type="RefSeq" id="WP_134113125.1">
    <property type="nucleotide sequence ID" value="NZ_SOBG01000005.1"/>
</dbReference>
<sequence>MAKLIGYIKDNSINIYIKNRLLGTIDITNIKSIPNIPKIFNLTKEHLKTEWDKIKHNLTIADRLLNYVFNSELKLFIESDFSSAEGFGLMSIFIEVLKVSKIELLHKSDYFFTNGNKNNFCFVESNNRNFIYLDFNSGNKIIISKDNIDHLKQYINLERVDIISDKYINELKEFEQITLKDYLIVEHYLSK</sequence>
<evidence type="ECO:0000313" key="1">
    <source>
        <dbReference type="EMBL" id="TDT69710.1"/>
    </source>
</evidence>
<proteinExistence type="predicted"/>
<gene>
    <name evidence="1" type="ORF">EV215_1239</name>
</gene>
<protein>
    <submittedName>
        <fullName evidence="1">Uncharacterized protein</fullName>
    </submittedName>
</protein>
<evidence type="ECO:0000313" key="2">
    <source>
        <dbReference type="Proteomes" id="UP000294678"/>
    </source>
</evidence>
<organism evidence="1 2">
    <name type="scientific">Hypnocyclicus thermotrophus</name>
    <dbReference type="NCBI Taxonomy" id="1627895"/>
    <lineage>
        <taxon>Bacteria</taxon>
        <taxon>Fusobacteriati</taxon>
        <taxon>Fusobacteriota</taxon>
        <taxon>Fusobacteriia</taxon>
        <taxon>Fusobacteriales</taxon>
        <taxon>Fusobacteriaceae</taxon>
        <taxon>Hypnocyclicus</taxon>
    </lineage>
</organism>
<comment type="caution">
    <text evidence="1">The sequence shown here is derived from an EMBL/GenBank/DDBJ whole genome shotgun (WGS) entry which is preliminary data.</text>
</comment>
<keyword evidence="2" id="KW-1185">Reference proteome</keyword>
<accession>A0AA46DY29</accession>
<reference evidence="1 2" key="1">
    <citation type="submission" date="2019-03" db="EMBL/GenBank/DDBJ databases">
        <title>Genomic Encyclopedia of Type Strains, Phase IV (KMG-IV): sequencing the most valuable type-strain genomes for metagenomic binning, comparative biology and taxonomic classification.</title>
        <authorList>
            <person name="Goeker M."/>
        </authorList>
    </citation>
    <scope>NUCLEOTIDE SEQUENCE [LARGE SCALE GENOMIC DNA]</scope>
    <source>
        <strain evidence="1 2">DSM 100055</strain>
    </source>
</reference>
<dbReference type="EMBL" id="SOBG01000005">
    <property type="protein sequence ID" value="TDT69710.1"/>
    <property type="molecule type" value="Genomic_DNA"/>
</dbReference>
<name>A0AA46DY29_9FUSO</name>